<feature type="region of interest" description="Disordered" evidence="1">
    <location>
        <begin position="38"/>
        <end position="59"/>
    </location>
</feature>
<dbReference type="Pfam" id="PF00884">
    <property type="entry name" value="Sulfatase"/>
    <property type="match status" value="1"/>
</dbReference>
<dbReference type="PANTHER" id="PTHR43751:SF2">
    <property type="entry name" value="SULFATASE N-TERMINAL DOMAIN-CONTAINING PROTEIN"/>
    <property type="match status" value="1"/>
</dbReference>
<dbReference type="SUPFAM" id="SSF53649">
    <property type="entry name" value="Alkaline phosphatase-like"/>
    <property type="match status" value="1"/>
</dbReference>
<evidence type="ECO:0000256" key="2">
    <source>
        <dbReference type="SAM" id="SignalP"/>
    </source>
</evidence>
<evidence type="ECO:0000256" key="1">
    <source>
        <dbReference type="SAM" id="MobiDB-lite"/>
    </source>
</evidence>
<dbReference type="InterPro" id="IPR017850">
    <property type="entry name" value="Alkaline_phosphatase_core_sf"/>
</dbReference>
<evidence type="ECO:0000259" key="3">
    <source>
        <dbReference type="Pfam" id="PF00884"/>
    </source>
</evidence>
<gene>
    <name evidence="4" type="ORF">PQQ63_26355</name>
</gene>
<feature type="domain" description="Sulfatase N-terminal" evidence="3">
    <location>
        <begin position="63"/>
        <end position="392"/>
    </location>
</feature>
<keyword evidence="5" id="KW-1185">Reference proteome</keyword>
<dbReference type="InterPro" id="IPR052701">
    <property type="entry name" value="GAG_Ulvan_Degrading_Sulfatases"/>
</dbReference>
<sequence length="565" mass="62756">MRMFLRKGRYAAGATVIALATFAALILPSINAPAQTQAPAKPAAAPATKAPPPQPAAKASSKPNILVIFGDDIGQANISAYTRGVVGYKTPNIDRVANEGMIFTDYYAENSCTAGRSSFITGQTPLRTGLSKVGAPGAPVGLQKTDITIAQALKPLGYATGQFGKNHLGDKNEYLPTNHGFDEFYGNLYHLNAEEEPERPYWPKDKNDPYVKNFSPRGVIHSTSDGKVQDTGPLTAKRMETIDDETGAHAEEFIRKQVKNGTPFFVWMNYTRMHVFTHVRPEFRGKSGMPGNEYADGMWEHDQDVGKLLKLLDDLNISKNTIVVYTTDNGPNAFTWPDAATTPFRSEKDSNWEGAFRVPAMVRWPGHIKPGTTSNEMFSGLDWFPTLLAAAGDTGVKDRLLKGWAPKAGGASFKNHLDGYNQLPFLTGQTTKDPRTEFYYFDDDGDLVAMRWDQDGNAWKAVFCEQRAKGNLNIWQDPLICLRLPKLFNLRMDPYERADITSDQYNDWVTKNVYLNGIATMKASTFLETFVSYPPSQRPASFSVDGVRKQVDKKIDESFKKRGLE</sequence>
<dbReference type="Gene3D" id="3.40.720.10">
    <property type="entry name" value="Alkaline Phosphatase, subunit A"/>
    <property type="match status" value="1"/>
</dbReference>
<name>A0ABW9DZU9_9BURK</name>
<keyword evidence="2" id="KW-0732">Signal</keyword>
<dbReference type="EMBL" id="JAQQCF010000026">
    <property type="protein sequence ID" value="MFM0640222.1"/>
    <property type="molecule type" value="Genomic_DNA"/>
</dbReference>
<comment type="caution">
    <text evidence="4">The sequence shown here is derived from an EMBL/GenBank/DDBJ whole genome shotgun (WGS) entry which is preliminary data.</text>
</comment>
<evidence type="ECO:0000313" key="4">
    <source>
        <dbReference type="EMBL" id="MFM0640222.1"/>
    </source>
</evidence>
<dbReference type="Proteomes" id="UP001629432">
    <property type="component" value="Unassembled WGS sequence"/>
</dbReference>
<dbReference type="InterPro" id="IPR000917">
    <property type="entry name" value="Sulfatase_N"/>
</dbReference>
<dbReference type="Gene3D" id="3.30.1120.10">
    <property type="match status" value="1"/>
</dbReference>
<dbReference type="RefSeq" id="WP_408338944.1">
    <property type="nucleotide sequence ID" value="NZ_JAQQCF010000026.1"/>
</dbReference>
<protein>
    <submittedName>
        <fullName evidence="4">Arylsulfatase</fullName>
    </submittedName>
</protein>
<reference evidence="4 5" key="1">
    <citation type="journal article" date="2024" name="Chem. Sci.">
        <title>Discovery of megapolipeptins by genome mining of a Burkholderiales bacteria collection.</title>
        <authorList>
            <person name="Paulo B.S."/>
            <person name="Recchia M.J.J."/>
            <person name="Lee S."/>
            <person name="Fergusson C.H."/>
            <person name="Romanowski S.B."/>
            <person name="Hernandez A."/>
            <person name="Krull N."/>
            <person name="Liu D.Y."/>
            <person name="Cavanagh H."/>
            <person name="Bos A."/>
            <person name="Gray C.A."/>
            <person name="Murphy B.T."/>
            <person name="Linington R.G."/>
            <person name="Eustaquio A.S."/>
        </authorList>
    </citation>
    <scope>NUCLEOTIDE SEQUENCE [LARGE SCALE GENOMIC DNA]</scope>
    <source>
        <strain evidence="4 5">RL17-338-BIC-A</strain>
    </source>
</reference>
<evidence type="ECO:0000313" key="5">
    <source>
        <dbReference type="Proteomes" id="UP001629432"/>
    </source>
</evidence>
<accession>A0ABW9DZU9</accession>
<feature type="signal peptide" evidence="2">
    <location>
        <begin position="1"/>
        <end position="34"/>
    </location>
</feature>
<dbReference type="PANTHER" id="PTHR43751">
    <property type="entry name" value="SULFATASE"/>
    <property type="match status" value="1"/>
</dbReference>
<feature type="chain" id="PRO_5045617309" evidence="2">
    <location>
        <begin position="35"/>
        <end position="565"/>
    </location>
</feature>
<feature type="compositionally biased region" description="Low complexity" evidence="1">
    <location>
        <begin position="38"/>
        <end position="48"/>
    </location>
</feature>
<organism evidence="4 5">
    <name type="scientific">Paraburkholderia metrosideri</name>
    <dbReference type="NCBI Taxonomy" id="580937"/>
    <lineage>
        <taxon>Bacteria</taxon>
        <taxon>Pseudomonadati</taxon>
        <taxon>Pseudomonadota</taxon>
        <taxon>Betaproteobacteria</taxon>
        <taxon>Burkholderiales</taxon>
        <taxon>Burkholderiaceae</taxon>
        <taxon>Paraburkholderia</taxon>
    </lineage>
</organism>
<dbReference type="CDD" id="cd16142">
    <property type="entry name" value="ARS_like"/>
    <property type="match status" value="1"/>
</dbReference>
<proteinExistence type="predicted"/>